<organism evidence="7 8">
    <name type="scientific">Dipteronia sinensis</name>
    <dbReference type="NCBI Taxonomy" id="43782"/>
    <lineage>
        <taxon>Eukaryota</taxon>
        <taxon>Viridiplantae</taxon>
        <taxon>Streptophyta</taxon>
        <taxon>Embryophyta</taxon>
        <taxon>Tracheophyta</taxon>
        <taxon>Spermatophyta</taxon>
        <taxon>Magnoliopsida</taxon>
        <taxon>eudicotyledons</taxon>
        <taxon>Gunneridae</taxon>
        <taxon>Pentapetalae</taxon>
        <taxon>rosids</taxon>
        <taxon>malvids</taxon>
        <taxon>Sapindales</taxon>
        <taxon>Sapindaceae</taxon>
        <taxon>Hippocastanoideae</taxon>
        <taxon>Acereae</taxon>
        <taxon>Dipteronia</taxon>
    </lineage>
</organism>
<evidence type="ECO:0000256" key="1">
    <source>
        <dbReference type="ARBA" id="ARBA00022729"/>
    </source>
</evidence>
<dbReference type="InterPro" id="IPR051343">
    <property type="entry name" value="G-type_lectin_kinases/EP1-like"/>
</dbReference>
<dbReference type="AlphaFoldDB" id="A0AAD9ZSK9"/>
<feature type="chain" id="PRO_5041945544" description="Bulb-type lectin domain-containing protein" evidence="5">
    <location>
        <begin position="23"/>
        <end position="165"/>
    </location>
</feature>
<evidence type="ECO:0000256" key="4">
    <source>
        <dbReference type="SAM" id="MobiDB-lite"/>
    </source>
</evidence>
<evidence type="ECO:0000256" key="3">
    <source>
        <dbReference type="ARBA" id="ARBA00023180"/>
    </source>
</evidence>
<dbReference type="InterPro" id="IPR036426">
    <property type="entry name" value="Bulb-type_lectin_dom_sf"/>
</dbReference>
<gene>
    <name evidence="7" type="ORF">Dsin_029594</name>
</gene>
<comment type="caution">
    <text evidence="7">The sequence shown here is derived from an EMBL/GenBank/DDBJ whole genome shotgun (WGS) entry which is preliminary data.</text>
</comment>
<evidence type="ECO:0000313" key="7">
    <source>
        <dbReference type="EMBL" id="KAK3190033.1"/>
    </source>
</evidence>
<feature type="signal peptide" evidence="5">
    <location>
        <begin position="1"/>
        <end position="22"/>
    </location>
</feature>
<evidence type="ECO:0000256" key="2">
    <source>
        <dbReference type="ARBA" id="ARBA00023157"/>
    </source>
</evidence>
<keyword evidence="1 5" id="KW-0732">Signal</keyword>
<dbReference type="PANTHER" id="PTHR47976:SF64">
    <property type="entry name" value="RECEPTOR-LIKE SERINE_THREONINE-PROTEIN KINASE"/>
    <property type="match status" value="1"/>
</dbReference>
<protein>
    <recommendedName>
        <fullName evidence="6">Bulb-type lectin domain-containing protein</fullName>
    </recommendedName>
</protein>
<sequence length="165" mass="17745">MDVRILLLCVLALLVNLYGLHGQISSNIELGSSITAGSNDSWHSASGDYAFGFYPVSGGLYLAGIWFDKIPAKTLVWTANRDSPAEARSTVQLTDAGHLLLNYFNAQDCTQRSWSDGAQTCHSPLASPENLPGKEHDESPSCMYHNTMSLGMANAPGRAGYPVLP</sequence>
<dbReference type="PROSITE" id="PS50927">
    <property type="entry name" value="BULB_LECTIN"/>
    <property type="match status" value="1"/>
</dbReference>
<feature type="region of interest" description="Disordered" evidence="4">
    <location>
        <begin position="117"/>
        <end position="138"/>
    </location>
</feature>
<keyword evidence="8" id="KW-1185">Reference proteome</keyword>
<dbReference type="InterPro" id="IPR001480">
    <property type="entry name" value="Bulb-type_lectin_dom"/>
</dbReference>
<proteinExistence type="predicted"/>
<dbReference type="SUPFAM" id="SSF51110">
    <property type="entry name" value="alpha-D-mannose-specific plant lectins"/>
    <property type="match status" value="1"/>
</dbReference>
<name>A0AAD9ZSK9_9ROSI</name>
<keyword evidence="3" id="KW-0325">Glycoprotein</keyword>
<feature type="domain" description="Bulb-type lectin" evidence="6">
    <location>
        <begin position="27"/>
        <end position="157"/>
    </location>
</feature>
<evidence type="ECO:0000259" key="6">
    <source>
        <dbReference type="PROSITE" id="PS50927"/>
    </source>
</evidence>
<keyword evidence="2" id="KW-1015">Disulfide bond</keyword>
<reference evidence="7" key="1">
    <citation type="journal article" date="2023" name="Plant J.">
        <title>Genome sequences and population genomics provide insights into the demographic history, inbreeding, and mutation load of two 'living fossil' tree species of Dipteronia.</title>
        <authorList>
            <person name="Feng Y."/>
            <person name="Comes H.P."/>
            <person name="Chen J."/>
            <person name="Zhu S."/>
            <person name="Lu R."/>
            <person name="Zhang X."/>
            <person name="Li P."/>
            <person name="Qiu J."/>
            <person name="Olsen K.M."/>
            <person name="Qiu Y."/>
        </authorList>
    </citation>
    <scope>NUCLEOTIDE SEQUENCE</scope>
    <source>
        <strain evidence="7">NBL</strain>
    </source>
</reference>
<dbReference type="PANTHER" id="PTHR47976">
    <property type="entry name" value="G-TYPE LECTIN S-RECEPTOR-LIKE SERINE/THREONINE-PROTEIN KINASE SD2-5"/>
    <property type="match status" value="1"/>
</dbReference>
<dbReference type="EMBL" id="JANJYJ010000009">
    <property type="protein sequence ID" value="KAK3190033.1"/>
    <property type="molecule type" value="Genomic_DNA"/>
</dbReference>
<evidence type="ECO:0000256" key="5">
    <source>
        <dbReference type="SAM" id="SignalP"/>
    </source>
</evidence>
<dbReference type="Proteomes" id="UP001281410">
    <property type="component" value="Unassembled WGS sequence"/>
</dbReference>
<evidence type="ECO:0000313" key="8">
    <source>
        <dbReference type="Proteomes" id="UP001281410"/>
    </source>
</evidence>
<accession>A0AAD9ZSK9</accession>